<feature type="transmembrane region" description="Helical" evidence="6">
    <location>
        <begin position="238"/>
        <end position="259"/>
    </location>
</feature>
<gene>
    <name evidence="7" type="ORF">ACI76L_05370</name>
</gene>
<feature type="transmembrane region" description="Helical" evidence="6">
    <location>
        <begin position="158"/>
        <end position="175"/>
    </location>
</feature>
<keyword evidence="4 6" id="KW-1133">Transmembrane helix</keyword>
<feature type="transmembrane region" description="Helical" evidence="6">
    <location>
        <begin position="54"/>
        <end position="76"/>
    </location>
</feature>
<keyword evidence="5 6" id="KW-0472">Membrane</keyword>
<dbReference type="EMBL" id="JBJGWJ010000003">
    <property type="protein sequence ID" value="MFK8293203.1"/>
    <property type="molecule type" value="Genomic_DNA"/>
</dbReference>
<organism evidence="7 8">
    <name type="scientific">Capnocytophaga stomatis</name>
    <dbReference type="NCBI Taxonomy" id="1848904"/>
    <lineage>
        <taxon>Bacteria</taxon>
        <taxon>Pseudomonadati</taxon>
        <taxon>Bacteroidota</taxon>
        <taxon>Flavobacteriia</taxon>
        <taxon>Flavobacteriales</taxon>
        <taxon>Flavobacteriaceae</taxon>
        <taxon>Capnocytophaga</taxon>
    </lineage>
</organism>
<dbReference type="PANTHER" id="PTHR30250:SF11">
    <property type="entry name" value="O-ANTIGEN TRANSPORTER-RELATED"/>
    <property type="match status" value="1"/>
</dbReference>
<feature type="transmembrane region" description="Helical" evidence="6">
    <location>
        <begin position="21"/>
        <end position="42"/>
    </location>
</feature>
<evidence type="ECO:0000313" key="8">
    <source>
        <dbReference type="Proteomes" id="UP001622370"/>
    </source>
</evidence>
<feature type="transmembrane region" description="Helical" evidence="6">
    <location>
        <begin position="297"/>
        <end position="321"/>
    </location>
</feature>
<evidence type="ECO:0000256" key="4">
    <source>
        <dbReference type="ARBA" id="ARBA00022989"/>
    </source>
</evidence>
<evidence type="ECO:0000256" key="6">
    <source>
        <dbReference type="SAM" id="Phobius"/>
    </source>
</evidence>
<feature type="transmembrane region" description="Helical" evidence="6">
    <location>
        <begin position="97"/>
        <end position="122"/>
    </location>
</feature>
<evidence type="ECO:0000256" key="2">
    <source>
        <dbReference type="ARBA" id="ARBA00022475"/>
    </source>
</evidence>
<accession>A0ABW8QA04</accession>
<reference evidence="7 8" key="1">
    <citation type="journal article" date="2016" name="Sci. Rep.">
        <title>Whole genome sequencing identifies a novel species of the genus Capnocytophaga isolated from dog and cat bite wounds in humans.</title>
        <authorList>
            <person name="Zangenah S."/>
            <person name="Abbasi N."/>
            <person name="Andersson A.F."/>
            <person name="Bergman P."/>
        </authorList>
    </citation>
    <scope>NUCLEOTIDE SEQUENCE [LARGE SCALE GENOMIC DNA]</scope>
    <source>
        <strain evidence="7 8">W5</strain>
    </source>
</reference>
<feature type="transmembrane region" description="Helical" evidence="6">
    <location>
        <begin position="360"/>
        <end position="379"/>
    </location>
</feature>
<evidence type="ECO:0000313" key="7">
    <source>
        <dbReference type="EMBL" id="MFK8293203.1"/>
    </source>
</evidence>
<dbReference type="Proteomes" id="UP001622370">
    <property type="component" value="Unassembled WGS sequence"/>
</dbReference>
<feature type="transmembrane region" description="Helical" evidence="6">
    <location>
        <begin position="181"/>
        <end position="203"/>
    </location>
</feature>
<dbReference type="InterPro" id="IPR002797">
    <property type="entry name" value="Polysacc_synth"/>
</dbReference>
<dbReference type="PANTHER" id="PTHR30250">
    <property type="entry name" value="PST FAMILY PREDICTED COLANIC ACID TRANSPORTER"/>
    <property type="match status" value="1"/>
</dbReference>
<keyword evidence="3 6" id="KW-0812">Transmembrane</keyword>
<feature type="transmembrane region" description="Helical" evidence="6">
    <location>
        <begin position="128"/>
        <end position="146"/>
    </location>
</feature>
<evidence type="ECO:0000256" key="3">
    <source>
        <dbReference type="ARBA" id="ARBA00022692"/>
    </source>
</evidence>
<dbReference type="RefSeq" id="WP_203966790.1">
    <property type="nucleotide sequence ID" value="NZ_BOPJ01000005.1"/>
</dbReference>
<evidence type="ECO:0000256" key="1">
    <source>
        <dbReference type="ARBA" id="ARBA00004651"/>
    </source>
</evidence>
<sequence>MLRKYLNKLKSSNGKVLLENFISLSALQLAGILLPLITLPYVLRTIGFDKYGLIVFSASLVAYFTSLTDFSFQVTATRDVAVFRSSPKKLDIIYSKVLIIKVFFLLISWGIIGTIVCLVPSFYEYWYIYLYTGISLLGQVLFPEWFFQGIEKMRYITYLNLGIKLFFTLCIFLFIKKESDYWIYPLLQSMGFIGAGIVGQYLLMTKYKLKIVRVSFKSLISTVKSNTPIFVNRFVPTLYNNTSTFILGIIGTDFLVGIYQAILTIVNLAASLLDIFSRVFFPFLNRRKDAFNMYKKMMFSATAIMIIGILILNKVIFWYLNISYEDAFLILVILSCGLIGYSLSNIFGLNYFIVYRHDKLVMQNTLIASLIGFVLSYPLISYYSILGAAINLSLARCVMGGGLYYKYLSVNKKTIYNENSRISN</sequence>
<evidence type="ECO:0000256" key="5">
    <source>
        <dbReference type="ARBA" id="ARBA00023136"/>
    </source>
</evidence>
<keyword evidence="8" id="KW-1185">Reference proteome</keyword>
<keyword evidence="2" id="KW-1003">Cell membrane</keyword>
<dbReference type="Pfam" id="PF01943">
    <property type="entry name" value="Polysacc_synt"/>
    <property type="match status" value="1"/>
</dbReference>
<comment type="caution">
    <text evidence="7">The sequence shown here is derived from an EMBL/GenBank/DDBJ whole genome shotgun (WGS) entry which is preliminary data.</text>
</comment>
<feature type="transmembrane region" description="Helical" evidence="6">
    <location>
        <begin position="265"/>
        <end position="285"/>
    </location>
</feature>
<name>A0ABW8QA04_9FLAO</name>
<feature type="transmembrane region" description="Helical" evidence="6">
    <location>
        <begin position="327"/>
        <end position="353"/>
    </location>
</feature>
<protein>
    <submittedName>
        <fullName evidence="7">Oligosaccharide flippase family protein</fullName>
    </submittedName>
</protein>
<proteinExistence type="predicted"/>
<dbReference type="InterPro" id="IPR050833">
    <property type="entry name" value="Poly_Biosynth_Transport"/>
</dbReference>
<comment type="subcellular location">
    <subcellularLocation>
        <location evidence="1">Cell membrane</location>
        <topology evidence="1">Multi-pass membrane protein</topology>
    </subcellularLocation>
</comment>